<dbReference type="InterPro" id="IPR036271">
    <property type="entry name" value="Tet_transcr_reg_TetR-rel_C_sf"/>
</dbReference>
<feature type="DNA-binding region" description="H-T-H motif" evidence="5">
    <location>
        <begin position="172"/>
        <end position="191"/>
    </location>
</feature>
<proteinExistence type="predicted"/>
<accession>A0ABU8YBA6</accession>
<dbReference type="Pfam" id="PF13977">
    <property type="entry name" value="TetR_C_6"/>
    <property type="match status" value="1"/>
</dbReference>
<organism evidence="8 9">
    <name type="scientific">Curtobacterium citreum</name>
    <dbReference type="NCBI Taxonomy" id="2036"/>
    <lineage>
        <taxon>Bacteria</taxon>
        <taxon>Bacillati</taxon>
        <taxon>Actinomycetota</taxon>
        <taxon>Actinomycetes</taxon>
        <taxon>Micrococcales</taxon>
        <taxon>Microbacteriaceae</taxon>
        <taxon>Curtobacterium</taxon>
    </lineage>
</organism>
<dbReference type="SUPFAM" id="SSF48498">
    <property type="entry name" value="Tetracyclin repressor-like, C-terminal domain"/>
    <property type="match status" value="1"/>
</dbReference>
<dbReference type="PANTHER" id="PTHR30055">
    <property type="entry name" value="HTH-TYPE TRANSCRIPTIONAL REGULATOR RUTR"/>
    <property type="match status" value="1"/>
</dbReference>
<evidence type="ECO:0000259" key="6">
    <source>
        <dbReference type="PROSITE" id="PS50925"/>
    </source>
</evidence>
<feature type="domain" description="HTH tetR-type" evidence="7">
    <location>
        <begin position="149"/>
        <end position="209"/>
    </location>
</feature>
<dbReference type="Proteomes" id="UP001370299">
    <property type="component" value="Unassembled WGS sequence"/>
</dbReference>
<dbReference type="InterPro" id="IPR009057">
    <property type="entry name" value="Homeodomain-like_sf"/>
</dbReference>
<reference evidence="8 9" key="1">
    <citation type="submission" date="2024-03" db="EMBL/GenBank/DDBJ databases">
        <title>Whole genomes of four grape xylem sap localized bacterial endophytes.</title>
        <authorList>
            <person name="Kumar G."/>
            <person name="Savka M.A."/>
        </authorList>
    </citation>
    <scope>NUCLEOTIDE SEQUENCE [LARGE SCALE GENOMIC DNA]</scope>
    <source>
        <strain evidence="8 9">RIT_GXS8</strain>
    </source>
</reference>
<evidence type="ECO:0000313" key="8">
    <source>
        <dbReference type="EMBL" id="MEK0171997.1"/>
    </source>
</evidence>
<dbReference type="Gene3D" id="3.30.70.100">
    <property type="match status" value="1"/>
</dbReference>
<gene>
    <name evidence="8" type="ORF">WMN62_10990</name>
</gene>
<keyword evidence="1" id="KW-0678">Repressor</keyword>
<keyword evidence="9" id="KW-1185">Reference proteome</keyword>
<evidence type="ECO:0000259" key="7">
    <source>
        <dbReference type="PROSITE" id="PS50977"/>
    </source>
</evidence>
<dbReference type="Gene3D" id="1.10.357.10">
    <property type="entry name" value="Tetracycline Repressor, domain 2"/>
    <property type="match status" value="1"/>
</dbReference>
<dbReference type="PROSITE" id="PS50977">
    <property type="entry name" value="HTH_TETR_2"/>
    <property type="match status" value="1"/>
</dbReference>
<feature type="domain" description="BLUF" evidence="6">
    <location>
        <begin position="1"/>
        <end position="92"/>
    </location>
</feature>
<keyword evidence="3 5" id="KW-0238">DNA-binding</keyword>
<evidence type="ECO:0000256" key="3">
    <source>
        <dbReference type="ARBA" id="ARBA00023125"/>
    </source>
</evidence>
<dbReference type="RefSeq" id="WP_340195867.1">
    <property type="nucleotide sequence ID" value="NZ_JBBKAP010000013.1"/>
</dbReference>
<dbReference type="SUPFAM" id="SSF54975">
    <property type="entry name" value="Acylphosphatase/BLUF domain-like"/>
    <property type="match status" value="1"/>
</dbReference>
<protein>
    <submittedName>
        <fullName evidence="8">BLUF domain-containing protein</fullName>
    </submittedName>
</protein>
<keyword evidence="2" id="KW-0805">Transcription regulation</keyword>
<dbReference type="SMART" id="SM01034">
    <property type="entry name" value="BLUF"/>
    <property type="match status" value="1"/>
</dbReference>
<evidence type="ECO:0000256" key="5">
    <source>
        <dbReference type="PROSITE-ProRule" id="PRU00335"/>
    </source>
</evidence>
<evidence type="ECO:0000256" key="1">
    <source>
        <dbReference type="ARBA" id="ARBA00022491"/>
    </source>
</evidence>
<dbReference type="InterPro" id="IPR039538">
    <property type="entry name" value="BetI_C"/>
</dbReference>
<keyword evidence="4" id="KW-0804">Transcription</keyword>
<name>A0ABU8YBA6_9MICO</name>
<dbReference type="EMBL" id="JBBLYY010000056">
    <property type="protein sequence ID" value="MEK0171997.1"/>
    <property type="molecule type" value="Genomic_DNA"/>
</dbReference>
<dbReference type="InterPro" id="IPR050109">
    <property type="entry name" value="HTH-type_TetR-like_transc_reg"/>
</dbReference>
<dbReference type="InterPro" id="IPR036046">
    <property type="entry name" value="Acylphosphatase-like_dom_sf"/>
</dbReference>
<dbReference type="InterPro" id="IPR001647">
    <property type="entry name" value="HTH_TetR"/>
</dbReference>
<dbReference type="Pfam" id="PF04940">
    <property type="entry name" value="BLUF"/>
    <property type="match status" value="1"/>
</dbReference>
<evidence type="ECO:0000313" key="9">
    <source>
        <dbReference type="Proteomes" id="UP001370299"/>
    </source>
</evidence>
<dbReference type="SUPFAM" id="SSF46689">
    <property type="entry name" value="Homeodomain-like"/>
    <property type="match status" value="1"/>
</dbReference>
<evidence type="ECO:0000256" key="2">
    <source>
        <dbReference type="ARBA" id="ARBA00023015"/>
    </source>
</evidence>
<evidence type="ECO:0000256" key="4">
    <source>
        <dbReference type="ARBA" id="ARBA00023163"/>
    </source>
</evidence>
<sequence length="365" mass="40719">MLSLVYVSTMSRPVTDEELAEILVIGREKNLQLGITGILAHQGSNCIGIIEGDDEVVRERFEGIRQDPRHTNVRQVAADTVATRSFPEWSMAFQPADPLIKEIPGFLDLFADGHAPDPATGTSRATALLEWFRKHPLAPLTNQHGDDGIELRTRIVNATITVLHETGVEQVDVDTVADRAEMTVDELRTHFPSRESLLTATVDRWSSSVSRPLRPIADTHGAVAYLHALVVAYSEEPALMRLLASTLASSTDPGHEGAEYYRTLYLRFRRTVREALERDIRTGREPATMDPARATEQLLALYDGLRIQSLLIEGFDIIASFDRAVSRLRRGWAEDYRHTDLFEIPVEGTGDHNAREKQTDSGSSR</sequence>
<comment type="caution">
    <text evidence="8">The sequence shown here is derived from an EMBL/GenBank/DDBJ whole genome shotgun (WGS) entry which is preliminary data.</text>
</comment>
<dbReference type="InterPro" id="IPR007024">
    <property type="entry name" value="BLUF_domain"/>
</dbReference>
<dbReference type="PROSITE" id="PS50925">
    <property type="entry name" value="BLUF"/>
    <property type="match status" value="1"/>
</dbReference>
<dbReference type="PANTHER" id="PTHR30055:SF234">
    <property type="entry name" value="HTH-TYPE TRANSCRIPTIONAL REGULATOR BETI"/>
    <property type="match status" value="1"/>
</dbReference>